<organism evidence="3 4">
    <name type="scientific">Besnoitia besnoiti</name>
    <name type="common">Apicomplexan protozoan</name>
    <dbReference type="NCBI Taxonomy" id="94643"/>
    <lineage>
        <taxon>Eukaryota</taxon>
        <taxon>Sar</taxon>
        <taxon>Alveolata</taxon>
        <taxon>Apicomplexa</taxon>
        <taxon>Conoidasida</taxon>
        <taxon>Coccidia</taxon>
        <taxon>Eucoccidiorida</taxon>
        <taxon>Eimeriorina</taxon>
        <taxon>Sarcocystidae</taxon>
        <taxon>Besnoitia</taxon>
    </lineage>
</organism>
<evidence type="ECO:0000313" key="3">
    <source>
        <dbReference type="EMBL" id="PFH31335.1"/>
    </source>
</evidence>
<gene>
    <name evidence="3" type="ORF">BESB_027700</name>
</gene>
<reference evidence="3 4" key="1">
    <citation type="submission" date="2017-09" db="EMBL/GenBank/DDBJ databases">
        <title>Genome sequencing of Besnoitia besnoiti strain Bb-Ger1.</title>
        <authorList>
            <person name="Schares G."/>
            <person name="Venepally P."/>
            <person name="Lorenzi H.A."/>
        </authorList>
    </citation>
    <scope>NUCLEOTIDE SEQUENCE [LARGE SCALE GENOMIC DNA]</scope>
    <source>
        <strain evidence="3 4">Bb-Ger1</strain>
    </source>
</reference>
<name>A0A2A9M031_BESBE</name>
<dbReference type="EMBL" id="NWUJ01000015">
    <property type="protein sequence ID" value="PFH31335.1"/>
    <property type="molecule type" value="Genomic_DNA"/>
</dbReference>
<feature type="region of interest" description="Disordered" evidence="2">
    <location>
        <begin position="1"/>
        <end position="22"/>
    </location>
</feature>
<protein>
    <submittedName>
        <fullName evidence="3">Uncharacterized protein</fullName>
    </submittedName>
</protein>
<dbReference type="OrthoDB" id="332918at2759"/>
<accession>A0A2A9M031</accession>
<evidence type="ECO:0000313" key="4">
    <source>
        <dbReference type="Proteomes" id="UP000224006"/>
    </source>
</evidence>
<feature type="region of interest" description="Disordered" evidence="2">
    <location>
        <begin position="157"/>
        <end position="206"/>
    </location>
</feature>
<dbReference type="GeneID" id="40307822"/>
<evidence type="ECO:0000256" key="1">
    <source>
        <dbReference type="SAM" id="Coils"/>
    </source>
</evidence>
<dbReference type="KEGG" id="bbes:BESB_027700"/>
<dbReference type="VEuPathDB" id="ToxoDB:BESB_027700"/>
<dbReference type="AlphaFoldDB" id="A0A2A9M031"/>
<dbReference type="Proteomes" id="UP000224006">
    <property type="component" value="Unassembled WGS sequence"/>
</dbReference>
<keyword evidence="1" id="KW-0175">Coiled coil</keyword>
<proteinExistence type="predicted"/>
<sequence>MDSGSYQRGPISEKLEALSSQGQDMGEQLRLLRARNGELEGRAKELSSRKLSLQQKLLSVDAELGRKAAESNLQAENTNDTRSRLQKALRRKQDLVFAIAWMKAGLACASLHHITSLRRNVNALMSTMISGEGCLAESSGETHAARQRSTVVTKELEKGATRTHHTFPSPVHEADNTEAAPPSPYKFGRPQSTHTARETFDPGPQRRFMAYAKGQ</sequence>
<evidence type="ECO:0000256" key="2">
    <source>
        <dbReference type="SAM" id="MobiDB-lite"/>
    </source>
</evidence>
<comment type="caution">
    <text evidence="3">The sequence shown here is derived from an EMBL/GenBank/DDBJ whole genome shotgun (WGS) entry which is preliminary data.</text>
</comment>
<feature type="coiled-coil region" evidence="1">
    <location>
        <begin position="29"/>
        <end position="95"/>
    </location>
</feature>
<dbReference type="RefSeq" id="XP_029215344.1">
    <property type="nucleotide sequence ID" value="XM_029361444.1"/>
</dbReference>
<keyword evidence="4" id="KW-1185">Reference proteome</keyword>